<feature type="region of interest" description="Disordered" evidence="5">
    <location>
        <begin position="275"/>
        <end position="295"/>
    </location>
</feature>
<feature type="transmembrane region" description="Helical" evidence="6">
    <location>
        <begin position="222"/>
        <end position="243"/>
    </location>
</feature>
<gene>
    <name evidence="8" type="ORF">OUZ56_015904</name>
</gene>
<feature type="domain" description="Major facilitator superfamily (MFS) profile" evidence="7">
    <location>
        <begin position="41"/>
        <end position="506"/>
    </location>
</feature>
<feature type="compositionally biased region" description="Polar residues" evidence="5">
    <location>
        <begin position="275"/>
        <end position="287"/>
    </location>
</feature>
<dbReference type="PANTHER" id="PTHR43184">
    <property type="entry name" value="MAJOR FACILITATOR SUPERFAMILY TRANSPORTER 16, ISOFORM B"/>
    <property type="match status" value="1"/>
</dbReference>
<dbReference type="Pfam" id="PF07690">
    <property type="entry name" value="MFS_1"/>
    <property type="match status" value="1"/>
</dbReference>
<dbReference type="Proteomes" id="UP001234178">
    <property type="component" value="Unassembled WGS sequence"/>
</dbReference>
<feature type="transmembrane region" description="Helical" evidence="6">
    <location>
        <begin position="197"/>
        <end position="216"/>
    </location>
</feature>
<dbReference type="PANTHER" id="PTHR43184:SF12">
    <property type="entry name" value="SUGAR PHOSPHATE EXCHANGER 3"/>
    <property type="match status" value="1"/>
</dbReference>
<evidence type="ECO:0000256" key="1">
    <source>
        <dbReference type="ARBA" id="ARBA00004141"/>
    </source>
</evidence>
<feature type="transmembrane region" description="Helical" evidence="6">
    <location>
        <begin position="449"/>
        <end position="472"/>
    </location>
</feature>
<keyword evidence="4 6" id="KW-0472">Membrane</keyword>
<evidence type="ECO:0000256" key="6">
    <source>
        <dbReference type="SAM" id="Phobius"/>
    </source>
</evidence>
<dbReference type="SUPFAM" id="SSF103473">
    <property type="entry name" value="MFS general substrate transporter"/>
    <property type="match status" value="1"/>
</dbReference>
<dbReference type="InterPro" id="IPR036259">
    <property type="entry name" value="MFS_trans_sf"/>
</dbReference>
<comment type="subcellular location">
    <subcellularLocation>
        <location evidence="1">Membrane</location>
        <topology evidence="1">Multi-pass membrane protein</topology>
    </subcellularLocation>
</comment>
<evidence type="ECO:0000313" key="9">
    <source>
        <dbReference type="Proteomes" id="UP001234178"/>
    </source>
</evidence>
<evidence type="ECO:0000256" key="3">
    <source>
        <dbReference type="ARBA" id="ARBA00022989"/>
    </source>
</evidence>
<dbReference type="PROSITE" id="PS50850">
    <property type="entry name" value="MFS"/>
    <property type="match status" value="1"/>
</dbReference>
<feature type="transmembrane region" description="Helical" evidence="6">
    <location>
        <begin position="157"/>
        <end position="185"/>
    </location>
</feature>
<organism evidence="8 9">
    <name type="scientific">Daphnia magna</name>
    <dbReference type="NCBI Taxonomy" id="35525"/>
    <lineage>
        <taxon>Eukaryota</taxon>
        <taxon>Metazoa</taxon>
        <taxon>Ecdysozoa</taxon>
        <taxon>Arthropoda</taxon>
        <taxon>Crustacea</taxon>
        <taxon>Branchiopoda</taxon>
        <taxon>Diplostraca</taxon>
        <taxon>Cladocera</taxon>
        <taxon>Anomopoda</taxon>
        <taxon>Daphniidae</taxon>
        <taxon>Daphnia</taxon>
    </lineage>
</organism>
<sequence length="611" mass="67016">MLLEKIYDVPIGIRILEKVSFLKNLSSVWKNRWHQFNILFLTFLSYSSYHISRKPTSVIKNVLNQNCTGLEPPPGLNISGIGNTWCSWHPFDGQNAGTLLGALDSASLFSYAFGMYMMGLLGERINIRYFLSIGMMLSGFFACLLGLAYWANIHSLTYFLVVQILAGLFQSTGWPGCVAAVGNWFGKNKRGLIMGIWRSHHSIGNIIGTLIAGAFVEEAWGLSFVVPAAIIFGLGLFLFLFLVPDPRAVGCDVPEHAGCLSQTNPTAENAEFENQRNGSMGSTTPGMNEQCEPPSELKADDEEKAISFWRAVRIPGVVEYSFSLFFTKCINYTFLYWLPRYLKDSSETLGSQQAADLSTLFDIGGIFGGVLAGLLSDLTGMSAFTCSGYFILTIPALFIYREFGSVGGAFNMTLLFLVGFLANGPYALITTAVSADLGTHPDLKGSTRALATVTAIIDGTGSIGAAIGPLVAGPLSNLGWDYVFYALMMASAMGLLTDNGCDRQKDGWTWVRHRRIEMVDKKFTRGFLNHRRLSAEDSSSKSRTESYPPSKNFHWTSSVTDGEVWSNTTKIRRIIGPYGGFKHPKMPMIANCDTRKISVKTGDGPTSIEKS</sequence>
<feature type="transmembrane region" description="Helical" evidence="6">
    <location>
        <begin position="382"/>
        <end position="400"/>
    </location>
</feature>
<dbReference type="EMBL" id="JAOYFB010000038">
    <property type="protein sequence ID" value="KAK4026879.1"/>
    <property type="molecule type" value="Genomic_DNA"/>
</dbReference>
<dbReference type="InterPro" id="IPR011701">
    <property type="entry name" value="MFS"/>
</dbReference>
<feature type="transmembrane region" description="Helical" evidence="6">
    <location>
        <begin position="412"/>
        <end position="437"/>
    </location>
</feature>
<comment type="caution">
    <text evidence="8">The sequence shown here is derived from an EMBL/GenBank/DDBJ whole genome shotgun (WGS) entry which is preliminary data.</text>
</comment>
<dbReference type="InterPro" id="IPR020846">
    <property type="entry name" value="MFS_dom"/>
</dbReference>
<keyword evidence="9" id="KW-1185">Reference proteome</keyword>
<evidence type="ECO:0000256" key="2">
    <source>
        <dbReference type="ARBA" id="ARBA00022692"/>
    </source>
</evidence>
<evidence type="ECO:0000259" key="7">
    <source>
        <dbReference type="PROSITE" id="PS50850"/>
    </source>
</evidence>
<evidence type="ECO:0000256" key="4">
    <source>
        <dbReference type="ARBA" id="ARBA00023136"/>
    </source>
</evidence>
<keyword evidence="2 6" id="KW-0812">Transmembrane</keyword>
<proteinExistence type="predicted"/>
<keyword evidence="3 6" id="KW-1133">Transmembrane helix</keyword>
<protein>
    <recommendedName>
        <fullName evidence="7">Major facilitator superfamily (MFS) profile domain-containing protein</fullName>
    </recommendedName>
</protein>
<reference evidence="8 9" key="1">
    <citation type="journal article" date="2023" name="Nucleic Acids Res.">
        <title>The hologenome of Daphnia magna reveals possible DNA methylation and microbiome-mediated evolution of the host genome.</title>
        <authorList>
            <person name="Chaturvedi A."/>
            <person name="Li X."/>
            <person name="Dhandapani V."/>
            <person name="Marshall H."/>
            <person name="Kissane S."/>
            <person name="Cuenca-Cambronero M."/>
            <person name="Asole G."/>
            <person name="Calvet F."/>
            <person name="Ruiz-Romero M."/>
            <person name="Marangio P."/>
            <person name="Guigo R."/>
            <person name="Rago D."/>
            <person name="Mirbahai L."/>
            <person name="Eastwood N."/>
            <person name="Colbourne J.K."/>
            <person name="Zhou J."/>
            <person name="Mallon E."/>
            <person name="Orsini L."/>
        </authorList>
    </citation>
    <scope>NUCLEOTIDE SEQUENCE [LARGE SCALE GENOMIC DNA]</scope>
    <source>
        <strain evidence="8">LRV0_1</strain>
    </source>
</reference>
<feature type="transmembrane region" description="Helical" evidence="6">
    <location>
        <begin position="129"/>
        <end position="151"/>
    </location>
</feature>
<name>A0ABR0AP32_9CRUS</name>
<evidence type="ECO:0000313" key="8">
    <source>
        <dbReference type="EMBL" id="KAK4026879.1"/>
    </source>
</evidence>
<feature type="transmembrane region" description="Helical" evidence="6">
    <location>
        <begin position="317"/>
        <end position="337"/>
    </location>
</feature>
<accession>A0ABR0AP32</accession>
<evidence type="ECO:0000256" key="5">
    <source>
        <dbReference type="SAM" id="MobiDB-lite"/>
    </source>
</evidence>
<feature type="transmembrane region" description="Helical" evidence="6">
    <location>
        <begin position="478"/>
        <end position="496"/>
    </location>
</feature>
<feature type="transmembrane region" description="Helical" evidence="6">
    <location>
        <begin position="97"/>
        <end position="117"/>
    </location>
</feature>
<dbReference type="Gene3D" id="1.20.1250.20">
    <property type="entry name" value="MFS general substrate transporter like domains"/>
    <property type="match status" value="2"/>
</dbReference>